<dbReference type="Proteomes" id="UP000653480">
    <property type="component" value="Unassembled WGS sequence"/>
</dbReference>
<evidence type="ECO:0000256" key="2">
    <source>
        <dbReference type="ARBA" id="ARBA00005582"/>
    </source>
</evidence>
<evidence type="ECO:0000259" key="5">
    <source>
        <dbReference type="PROSITE" id="PS51462"/>
    </source>
</evidence>
<gene>
    <name evidence="6" type="ORF">GCM10011574_45750</name>
</gene>
<dbReference type="PANTHER" id="PTHR43046:SF16">
    <property type="entry name" value="ADP-RIBOSE PYROPHOSPHATASE YJHB-RELATED"/>
    <property type="match status" value="1"/>
</dbReference>
<dbReference type="InterPro" id="IPR015797">
    <property type="entry name" value="NUDIX_hydrolase-like_dom_sf"/>
</dbReference>
<proteinExistence type="inferred from homology"/>
<reference evidence="6" key="2">
    <citation type="submission" date="2020-09" db="EMBL/GenBank/DDBJ databases">
        <authorList>
            <person name="Sun Q."/>
            <person name="Zhou Y."/>
        </authorList>
    </citation>
    <scope>NUCLEOTIDE SEQUENCE</scope>
    <source>
        <strain evidence="6">CGMCC 4.7138</strain>
    </source>
</reference>
<organism evidence="6 7">
    <name type="scientific">Microbispora bryophytorum</name>
    <dbReference type="NCBI Taxonomy" id="1460882"/>
    <lineage>
        <taxon>Bacteria</taxon>
        <taxon>Bacillati</taxon>
        <taxon>Actinomycetota</taxon>
        <taxon>Actinomycetes</taxon>
        <taxon>Streptosporangiales</taxon>
        <taxon>Streptosporangiaceae</taxon>
        <taxon>Microbispora</taxon>
    </lineage>
</organism>
<comment type="cofactor">
    <cofactor evidence="1">
        <name>Mg(2+)</name>
        <dbReference type="ChEBI" id="CHEBI:18420"/>
    </cofactor>
</comment>
<dbReference type="SUPFAM" id="SSF55811">
    <property type="entry name" value="Nudix"/>
    <property type="match status" value="1"/>
</dbReference>
<dbReference type="PANTHER" id="PTHR43046">
    <property type="entry name" value="GDP-MANNOSE MANNOSYL HYDROLASE"/>
    <property type="match status" value="1"/>
</dbReference>
<evidence type="ECO:0000313" key="6">
    <source>
        <dbReference type="EMBL" id="GGO19831.1"/>
    </source>
</evidence>
<feature type="domain" description="Nudix hydrolase" evidence="5">
    <location>
        <begin position="27"/>
        <end position="150"/>
    </location>
</feature>
<protein>
    <submittedName>
        <fullName evidence="6">NUDIX hydrolase</fullName>
    </submittedName>
</protein>
<dbReference type="InterPro" id="IPR020084">
    <property type="entry name" value="NUDIX_hydrolase_CS"/>
</dbReference>
<accession>A0A8H9LCK5</accession>
<sequence length="150" mass="17003">MNDLVARLWRSIGGSVQWRLLWLSQAKFMVGVTGIVRDGDGRVLLLRHRLWPEGRQWGLPTGGAMKGETFQETVVREVREETGLKVRVGELVQLKSGYRLRVEVAYEAEFAGGTMKIDPKEILEARWFAPDDLPEGTLESHRLLIFGKAN</sequence>
<name>A0A8H9LCK5_9ACTN</name>
<dbReference type="InterPro" id="IPR020476">
    <property type="entry name" value="Nudix_hydrolase"/>
</dbReference>
<evidence type="ECO:0000256" key="1">
    <source>
        <dbReference type="ARBA" id="ARBA00001946"/>
    </source>
</evidence>
<dbReference type="Pfam" id="PF00293">
    <property type="entry name" value="NUDIX"/>
    <property type="match status" value="1"/>
</dbReference>
<comment type="caution">
    <text evidence="6">The sequence shown here is derived from an EMBL/GenBank/DDBJ whole genome shotgun (WGS) entry which is preliminary data.</text>
</comment>
<dbReference type="InterPro" id="IPR000086">
    <property type="entry name" value="NUDIX_hydrolase_dom"/>
</dbReference>
<dbReference type="PROSITE" id="PS00893">
    <property type="entry name" value="NUDIX_BOX"/>
    <property type="match status" value="1"/>
</dbReference>
<dbReference type="RefSeq" id="WP_142571569.1">
    <property type="nucleotide sequence ID" value="NZ_BMMN01000008.1"/>
</dbReference>
<comment type="similarity">
    <text evidence="2 4">Belongs to the Nudix hydrolase family.</text>
</comment>
<dbReference type="Gene3D" id="3.90.79.10">
    <property type="entry name" value="Nucleoside Triphosphate Pyrophosphohydrolase"/>
    <property type="match status" value="1"/>
</dbReference>
<dbReference type="PROSITE" id="PS51462">
    <property type="entry name" value="NUDIX"/>
    <property type="match status" value="1"/>
</dbReference>
<dbReference type="AlphaFoldDB" id="A0A8H9LCK5"/>
<dbReference type="EMBL" id="BMMN01000008">
    <property type="protein sequence ID" value="GGO19831.1"/>
    <property type="molecule type" value="Genomic_DNA"/>
</dbReference>
<dbReference type="PRINTS" id="PR00502">
    <property type="entry name" value="NUDIXFAMILY"/>
</dbReference>
<keyword evidence="3 4" id="KW-0378">Hydrolase</keyword>
<evidence type="ECO:0000256" key="4">
    <source>
        <dbReference type="RuleBase" id="RU003476"/>
    </source>
</evidence>
<keyword evidence="7" id="KW-1185">Reference proteome</keyword>
<dbReference type="OrthoDB" id="9804442at2"/>
<reference evidence="6" key="1">
    <citation type="journal article" date="2014" name="Int. J. Syst. Evol. Microbiol.">
        <title>Complete genome sequence of Corynebacterium casei LMG S-19264T (=DSM 44701T), isolated from a smear-ripened cheese.</title>
        <authorList>
            <consortium name="US DOE Joint Genome Institute (JGI-PGF)"/>
            <person name="Walter F."/>
            <person name="Albersmeier A."/>
            <person name="Kalinowski J."/>
            <person name="Ruckert C."/>
        </authorList>
    </citation>
    <scope>NUCLEOTIDE SEQUENCE</scope>
    <source>
        <strain evidence="6">CGMCC 4.7138</strain>
    </source>
</reference>
<evidence type="ECO:0000256" key="3">
    <source>
        <dbReference type="ARBA" id="ARBA00022801"/>
    </source>
</evidence>
<dbReference type="GO" id="GO:0016787">
    <property type="term" value="F:hydrolase activity"/>
    <property type="evidence" value="ECO:0007669"/>
    <property type="project" value="UniProtKB-KW"/>
</dbReference>
<evidence type="ECO:0000313" key="7">
    <source>
        <dbReference type="Proteomes" id="UP000653480"/>
    </source>
</evidence>